<evidence type="ECO:0000313" key="2">
    <source>
        <dbReference type="Proteomes" id="UP000824219"/>
    </source>
</evidence>
<evidence type="ECO:0000313" key="1">
    <source>
        <dbReference type="EMBL" id="KAG7315590.1"/>
    </source>
</evidence>
<evidence type="ECO:0008006" key="3">
    <source>
        <dbReference type="Google" id="ProtNLM"/>
    </source>
</evidence>
<name>A0A9D3S9Q6_9TELE</name>
<comment type="caution">
    <text evidence="1">The sequence shown here is derived from an EMBL/GenBank/DDBJ whole genome shotgun (WGS) entry which is preliminary data.</text>
</comment>
<dbReference type="AlphaFoldDB" id="A0A9D3S9Q6"/>
<dbReference type="PANTHER" id="PTHR14241:SF1">
    <property type="entry name" value="INTERFERON-INDUCED PROTEIN 44-RELATED"/>
    <property type="match status" value="1"/>
</dbReference>
<dbReference type="GO" id="GO:0006955">
    <property type="term" value="P:immune response"/>
    <property type="evidence" value="ECO:0007669"/>
    <property type="project" value="TreeGrafter"/>
</dbReference>
<reference evidence="1 2" key="1">
    <citation type="submission" date="2021-06" db="EMBL/GenBank/DDBJ databases">
        <title>Chromosome-level genome assembly of the red-tail catfish (Hemibagrus wyckioides).</title>
        <authorList>
            <person name="Shao F."/>
        </authorList>
    </citation>
    <scope>NUCLEOTIDE SEQUENCE [LARGE SCALE GENOMIC DNA]</scope>
    <source>
        <strain evidence="1">EC202008001</strain>
        <tissue evidence="1">Blood</tissue>
    </source>
</reference>
<dbReference type="Proteomes" id="UP000824219">
    <property type="component" value="Linkage Group LG26"/>
</dbReference>
<protein>
    <recommendedName>
        <fullName evidence="3">Interferon-induced protein 44-like</fullName>
    </recommendedName>
</protein>
<keyword evidence="2" id="KW-1185">Reference proteome</keyword>
<dbReference type="OrthoDB" id="25620at2759"/>
<organism evidence="1 2">
    <name type="scientific">Hemibagrus wyckioides</name>
    <dbReference type="NCBI Taxonomy" id="337641"/>
    <lineage>
        <taxon>Eukaryota</taxon>
        <taxon>Metazoa</taxon>
        <taxon>Chordata</taxon>
        <taxon>Craniata</taxon>
        <taxon>Vertebrata</taxon>
        <taxon>Euteleostomi</taxon>
        <taxon>Actinopterygii</taxon>
        <taxon>Neopterygii</taxon>
        <taxon>Teleostei</taxon>
        <taxon>Ostariophysi</taxon>
        <taxon>Siluriformes</taxon>
        <taxon>Bagridae</taxon>
        <taxon>Hemibagrus</taxon>
    </lineage>
</organism>
<sequence>MGLESDKESGAKAEDIIKAINGSLQEGFNFKGTSPNSEMDLGYRSNPSVEDKTYCLVNIIAADKMSLLDNGVIDKMKKIRQAATHLNMPQVIIMTRADLACPLVQQDIRKIYSSKKIKEKMEVCSNLLGIPMNYIFPVKNYHEEIQL</sequence>
<gene>
    <name evidence="1" type="ORF">KOW79_020456</name>
</gene>
<accession>A0A9D3S9Q6</accession>
<dbReference type="PANTHER" id="PTHR14241">
    <property type="entry name" value="INTERFERON-INDUCED PROTEIN 44"/>
    <property type="match status" value="1"/>
</dbReference>
<proteinExistence type="predicted"/>
<dbReference type="EMBL" id="JAHKSW010000026">
    <property type="protein sequence ID" value="KAG7315590.1"/>
    <property type="molecule type" value="Genomic_DNA"/>
</dbReference>